<feature type="transmembrane region" description="Helical" evidence="2">
    <location>
        <begin position="573"/>
        <end position="598"/>
    </location>
</feature>
<protein>
    <submittedName>
        <fullName evidence="4">Tetratricopeptide repeat protein</fullName>
    </submittedName>
</protein>
<keyword evidence="2" id="KW-1133">Transmembrane helix</keyword>
<reference evidence="4 5" key="1">
    <citation type="submission" date="2019-08" db="EMBL/GenBank/DDBJ databases">
        <authorList>
            <person name="Kuhnert P."/>
        </authorList>
    </citation>
    <scope>NUCLEOTIDE SEQUENCE [LARGE SCALE GENOMIC DNA]</scope>
    <source>
        <strain evidence="4 5">B36.5</strain>
    </source>
</reference>
<dbReference type="Proteomes" id="UP000323594">
    <property type="component" value="Chromosome"/>
</dbReference>
<evidence type="ECO:0000313" key="4">
    <source>
        <dbReference type="EMBL" id="QEJ97904.1"/>
    </source>
</evidence>
<dbReference type="PANTHER" id="PTHR42736:SF1">
    <property type="entry name" value="PROTEIN-GLUTAMINE GAMMA-GLUTAMYLTRANSFERASE"/>
    <property type="match status" value="1"/>
</dbReference>
<feature type="transmembrane region" description="Helical" evidence="2">
    <location>
        <begin position="12"/>
        <end position="29"/>
    </location>
</feature>
<dbReference type="PANTHER" id="PTHR42736">
    <property type="entry name" value="PROTEIN-GLUTAMINE GAMMA-GLUTAMYLTRANSFERASE"/>
    <property type="match status" value="1"/>
</dbReference>
<dbReference type="SMART" id="SM00460">
    <property type="entry name" value="TGc"/>
    <property type="match status" value="1"/>
</dbReference>
<keyword evidence="1" id="KW-0802">TPR repeat</keyword>
<feature type="transmembrane region" description="Helical" evidence="2">
    <location>
        <begin position="154"/>
        <end position="174"/>
    </location>
</feature>
<feature type="transmembrane region" description="Helical" evidence="2">
    <location>
        <begin position="130"/>
        <end position="148"/>
    </location>
</feature>
<dbReference type="InterPro" id="IPR038765">
    <property type="entry name" value="Papain-like_cys_pep_sf"/>
</dbReference>
<dbReference type="AlphaFoldDB" id="A0AAE6M823"/>
<dbReference type="Pfam" id="PF13432">
    <property type="entry name" value="TPR_16"/>
    <property type="match status" value="2"/>
</dbReference>
<keyword evidence="2" id="KW-0472">Membrane</keyword>
<sequence length="1234" mass="141753">MRGKTCMPMRFKILFCFRILSWLLVLLIPSLHSAAFFPFFVLPLTALFSITAASIIFGKTTLNTRAAFLLSCGLTVLFSFFILVFLALIASSFTDILYLRIRILLPVLLLVQILCGGSTIAYLKIKRWKTFEPVVLLILFACLFWNQADYQLSVFSHSFYAGVFAAAFTLLCLVPIIVEVKPFKKLFIFFTLFILLIAVSLLLILNTYNKFSVAKNGGLLQQTLFKFDFSPFLTLQDEIKISDNLLFLVHIQNEYSYAFLRRMYLGGWEKDKGFYEKAAYDEVPQTTQLPKNAEDLPHQKFGLREKVSQEYFIVNIDSRSFMAIDYPTKVIPYKIWDTLSFNSAYQVESEMLHNIPQDMFTASAPTGNSSEGLSKKDFNFYTQIDSQTAELVQPIAKEVTKNAASYNDKILLLQHFLIDGEYRYSLKPGKASDGDQLKHFLTVSKKGYCTYFAFAYCLMLRSLEIPARVAVGFFMQPESGVLNYYPVRANMAHAWVEVFFPNIGWVTFDPTSQQLAEGENLEFSFDSGGDEFNRLLSEILENRKSLTEAYSFEPSDSQSYTERIKLFIKQNRYAMLIIFAAALVLTLLLYAITPYLIIRYSKNNRKIILTADKVTKHTIAALHPLVQKAKFAPECTDEDSAAARTTVKSQKKKIGMFFFCIFSFSFFNLFAETPENLLRQAEIASNAENWDKAIELLQQGIKEYPLNTSFALRLGELYYDNQLYQPSYNVLKKALKLSKENASVLHALANSAAALNKDEEARELFLQYLDKVPADLYTWVSYGWQCFKTHKAPEGIKALEAVSKKYGEDSGIYNVLGNLYSELFNYQKAEEAYNNAIRLALKNEQRYSASVYYYNKAILESNFYLFDKAVENAKKSNEVYERASGTLMLAELEARQNNFLQALQYFIKAAAEDKTPLSYMGLAETYLRAGNIQKAESFLLQSLQKKDESWISNYGMSLSEYRAVLYSLLQKLYQMKYAKQKITLTKGFREWCGKQKNLLTYSFYAHYYQGLADVYNSRVIKEYEKNKEEDESYRLYRSGFYYKALQRFPHKALPYLIEAEKTETFFIPTAKPSYMAEKALLLKDPELINKALNVLDSQWEKELLEKLLGAACSLEKNKRKKAELAGKLFRINPAAFIHQGLKLPVRILIQFDAAGQQKISETKFTALLEKSLFTQAEDSPLQFECRYQNSVFYIAIKQNAAVFFEKEFPLQNMDKKKAIDIINSLSDSIFTSDY</sequence>
<dbReference type="InterPro" id="IPR019734">
    <property type="entry name" value="TPR_rpt"/>
</dbReference>
<dbReference type="PROSITE" id="PS50005">
    <property type="entry name" value="TPR"/>
    <property type="match status" value="2"/>
</dbReference>
<feature type="transmembrane region" description="Helical" evidence="2">
    <location>
        <begin position="68"/>
        <end position="91"/>
    </location>
</feature>
<dbReference type="SUPFAM" id="SSF48452">
    <property type="entry name" value="TPR-like"/>
    <property type="match status" value="2"/>
</dbReference>
<evidence type="ECO:0000256" key="1">
    <source>
        <dbReference type="PROSITE-ProRule" id="PRU00339"/>
    </source>
</evidence>
<feature type="domain" description="Transglutaminase-like" evidence="3">
    <location>
        <begin position="441"/>
        <end position="512"/>
    </location>
</feature>
<gene>
    <name evidence="4" type="ORF">FUT82_07785</name>
</gene>
<dbReference type="InterPro" id="IPR011990">
    <property type="entry name" value="TPR-like_helical_dom_sf"/>
</dbReference>
<dbReference type="Gene3D" id="3.10.620.30">
    <property type="match status" value="1"/>
</dbReference>
<dbReference type="InterPro" id="IPR002931">
    <property type="entry name" value="Transglutaminase-like"/>
</dbReference>
<evidence type="ECO:0000259" key="3">
    <source>
        <dbReference type="SMART" id="SM00460"/>
    </source>
</evidence>
<name>A0AAE6M823_TREPH</name>
<evidence type="ECO:0000256" key="2">
    <source>
        <dbReference type="SAM" id="Phobius"/>
    </source>
</evidence>
<dbReference type="SMART" id="SM00028">
    <property type="entry name" value="TPR"/>
    <property type="match status" value="5"/>
</dbReference>
<feature type="transmembrane region" description="Helical" evidence="2">
    <location>
        <begin position="103"/>
        <end position="123"/>
    </location>
</feature>
<accession>A0AAE6M823</accession>
<feature type="repeat" description="TPR" evidence="1">
    <location>
        <begin position="708"/>
        <end position="741"/>
    </location>
</feature>
<dbReference type="Gene3D" id="1.25.40.10">
    <property type="entry name" value="Tetratricopeptide repeat domain"/>
    <property type="match status" value="1"/>
</dbReference>
<keyword evidence="2" id="KW-0812">Transmembrane</keyword>
<feature type="transmembrane region" description="Helical" evidence="2">
    <location>
        <begin position="186"/>
        <end position="205"/>
    </location>
</feature>
<feature type="repeat" description="TPR" evidence="1">
    <location>
        <begin position="810"/>
        <end position="843"/>
    </location>
</feature>
<proteinExistence type="predicted"/>
<feature type="transmembrane region" description="Helical" evidence="2">
    <location>
        <begin position="654"/>
        <end position="671"/>
    </location>
</feature>
<dbReference type="Pfam" id="PF01841">
    <property type="entry name" value="Transglut_core"/>
    <property type="match status" value="1"/>
</dbReference>
<evidence type="ECO:0000313" key="5">
    <source>
        <dbReference type="Proteomes" id="UP000323594"/>
    </source>
</evidence>
<dbReference type="EMBL" id="CP042817">
    <property type="protein sequence ID" value="QEJ97904.1"/>
    <property type="molecule type" value="Genomic_DNA"/>
</dbReference>
<dbReference type="InterPro" id="IPR052901">
    <property type="entry name" value="Bact_TGase-like"/>
</dbReference>
<dbReference type="SUPFAM" id="SSF54001">
    <property type="entry name" value="Cysteine proteinases"/>
    <property type="match status" value="1"/>
</dbReference>
<feature type="transmembrane region" description="Helical" evidence="2">
    <location>
        <begin position="35"/>
        <end position="56"/>
    </location>
</feature>
<organism evidence="4 5">
    <name type="scientific">Treponema phagedenis</name>
    <dbReference type="NCBI Taxonomy" id="162"/>
    <lineage>
        <taxon>Bacteria</taxon>
        <taxon>Pseudomonadati</taxon>
        <taxon>Spirochaetota</taxon>
        <taxon>Spirochaetia</taxon>
        <taxon>Spirochaetales</taxon>
        <taxon>Treponemataceae</taxon>
        <taxon>Treponema</taxon>
    </lineage>
</organism>